<proteinExistence type="predicted"/>
<protein>
    <submittedName>
        <fullName evidence="2">Transcriptional regulator, TetR family</fullName>
    </submittedName>
</protein>
<keyword evidence="1" id="KW-0472">Membrane</keyword>
<comment type="caution">
    <text evidence="2">The sequence shown here is derived from an EMBL/GenBank/DDBJ whole genome shotgun (WGS) entry which is preliminary data.</text>
</comment>
<keyword evidence="1" id="KW-0812">Transmembrane</keyword>
<dbReference type="EMBL" id="RDSM01000003">
    <property type="protein sequence ID" value="RXH55368.1"/>
    <property type="molecule type" value="Genomic_DNA"/>
</dbReference>
<evidence type="ECO:0000313" key="3">
    <source>
        <dbReference type="Proteomes" id="UP000289437"/>
    </source>
</evidence>
<dbReference type="InterPro" id="IPR036271">
    <property type="entry name" value="Tet_transcr_reg_TetR-rel_C_sf"/>
</dbReference>
<dbReference type="Gene3D" id="1.10.357.10">
    <property type="entry name" value="Tetracycline Repressor, domain 2"/>
    <property type="match status" value="1"/>
</dbReference>
<accession>A0A4Q0T0A6</accession>
<feature type="transmembrane region" description="Helical" evidence="1">
    <location>
        <begin position="22"/>
        <end position="44"/>
    </location>
</feature>
<reference evidence="2 3" key="1">
    <citation type="submission" date="2018-11" db="EMBL/GenBank/DDBJ databases">
        <authorList>
            <person name="Mardanov A.V."/>
            <person name="Ravin N.V."/>
            <person name="Dedysh S.N."/>
        </authorList>
    </citation>
    <scope>NUCLEOTIDE SEQUENCE [LARGE SCALE GENOMIC DNA]</scope>
    <source>
        <strain evidence="2 3">AF10</strain>
    </source>
</reference>
<dbReference type="AlphaFoldDB" id="A0A4Q0T0A6"/>
<gene>
    <name evidence="2" type="ORF">GRAN_4472</name>
</gene>
<name>A0A4Q0T0A6_9BACT</name>
<dbReference type="Proteomes" id="UP000289437">
    <property type="component" value="Unassembled WGS sequence"/>
</dbReference>
<reference evidence="3" key="2">
    <citation type="submission" date="2019-02" db="EMBL/GenBank/DDBJ databases">
        <title>Granulicella sibirica sp. nov., a psychrotolerant acidobacterium isolated from an organic soil layer in forested tundra, West Siberia.</title>
        <authorList>
            <person name="Oshkin I.Y."/>
            <person name="Kulichevskaya I.S."/>
            <person name="Rijpstra W.I.C."/>
            <person name="Sinninghe Damste J.S."/>
            <person name="Rakitin A.L."/>
            <person name="Ravin N.V."/>
            <person name="Dedysh S.N."/>
        </authorList>
    </citation>
    <scope>NUCLEOTIDE SEQUENCE [LARGE SCALE GENOMIC DNA]</scope>
    <source>
        <strain evidence="3">AF10</strain>
    </source>
</reference>
<sequence>MDGADFYRANDEMGHIHLDGDLHLALSPVLASALIILPAINLMACGPEKVFEQSGPLIMTAIDSLMRRAVESGDLRDDVSGMDLLRTPAGLCAVAPTEDWPVGARKVVEILLLGARPA</sequence>
<evidence type="ECO:0000256" key="1">
    <source>
        <dbReference type="SAM" id="Phobius"/>
    </source>
</evidence>
<dbReference type="SUPFAM" id="SSF48498">
    <property type="entry name" value="Tetracyclin repressor-like, C-terminal domain"/>
    <property type="match status" value="1"/>
</dbReference>
<organism evidence="2 3">
    <name type="scientific">Granulicella sibirica</name>
    <dbReference type="NCBI Taxonomy" id="2479048"/>
    <lineage>
        <taxon>Bacteria</taxon>
        <taxon>Pseudomonadati</taxon>
        <taxon>Acidobacteriota</taxon>
        <taxon>Terriglobia</taxon>
        <taxon>Terriglobales</taxon>
        <taxon>Acidobacteriaceae</taxon>
        <taxon>Granulicella</taxon>
    </lineage>
</organism>
<evidence type="ECO:0000313" key="2">
    <source>
        <dbReference type="EMBL" id="RXH55368.1"/>
    </source>
</evidence>
<keyword evidence="3" id="KW-1185">Reference proteome</keyword>
<keyword evidence="1" id="KW-1133">Transmembrane helix</keyword>